<reference evidence="1 2" key="1">
    <citation type="submission" date="2018-08" db="EMBL/GenBank/DDBJ databases">
        <title>Genomic Encyclopedia of Archaeal and Bacterial Type Strains, Phase II (KMG-II): from individual species to whole genera.</title>
        <authorList>
            <person name="Goeker M."/>
        </authorList>
    </citation>
    <scope>NUCLEOTIDE SEQUENCE [LARGE SCALE GENOMIC DNA]</scope>
    <source>
        <strain evidence="1 2">DSM 15986</strain>
    </source>
</reference>
<accession>A0A3E0DJS1</accession>
<proteinExistence type="predicted"/>
<sequence length="77" mass="8767">MILPKLKSNLAVDVCFTMEKMIIFLEDGREVSIPLEWFSSLREASTEDLNNWRLIGGGEGIHWESLDEDLLVSELVS</sequence>
<comment type="caution">
    <text evidence="1">The sequence shown here is derived from an EMBL/GenBank/DDBJ whole genome shotgun (WGS) entry which is preliminary data.</text>
</comment>
<dbReference type="EMBL" id="QUNF01000022">
    <property type="protein sequence ID" value="REG82314.1"/>
    <property type="molecule type" value="Genomic_DNA"/>
</dbReference>
<gene>
    <name evidence="1" type="ORF">C8N25_12260</name>
</gene>
<evidence type="ECO:0000313" key="2">
    <source>
        <dbReference type="Proteomes" id="UP000256405"/>
    </source>
</evidence>
<evidence type="ECO:0000313" key="1">
    <source>
        <dbReference type="EMBL" id="REG82314.1"/>
    </source>
</evidence>
<keyword evidence="2" id="KW-1185">Reference proteome</keyword>
<name>A0A3E0DJS1_9BACT</name>
<dbReference type="RefSeq" id="WP_086543496.1">
    <property type="nucleotide sequence ID" value="NZ_MSSW01000075.1"/>
</dbReference>
<dbReference type="Gene3D" id="3.30.2020.40">
    <property type="entry name" value="Uncharacterised protein PF10387, DUF2442"/>
    <property type="match status" value="1"/>
</dbReference>
<organism evidence="1 2">
    <name type="scientific">Algoriphagus antarcticus</name>
    <dbReference type="NCBI Taxonomy" id="238540"/>
    <lineage>
        <taxon>Bacteria</taxon>
        <taxon>Pseudomonadati</taxon>
        <taxon>Bacteroidota</taxon>
        <taxon>Cytophagia</taxon>
        <taxon>Cytophagales</taxon>
        <taxon>Cyclobacteriaceae</taxon>
        <taxon>Algoriphagus</taxon>
    </lineage>
</organism>
<dbReference type="Pfam" id="PF10387">
    <property type="entry name" value="DUF2442"/>
    <property type="match status" value="1"/>
</dbReference>
<dbReference type="InterPro" id="IPR018841">
    <property type="entry name" value="DUF2442"/>
</dbReference>
<protein>
    <submittedName>
        <fullName evidence="1">Uncharacterized protein DUF2442</fullName>
    </submittedName>
</protein>
<dbReference type="Proteomes" id="UP000256405">
    <property type="component" value="Unassembled WGS sequence"/>
</dbReference>
<dbReference type="AlphaFoldDB" id="A0A3E0DJS1"/>
<dbReference type="OrthoDB" id="9807561at2"/>